<dbReference type="Gene3D" id="1.10.540.10">
    <property type="entry name" value="Acyl-CoA dehydrogenase/oxidase, N-terminal domain"/>
    <property type="match status" value="1"/>
</dbReference>
<dbReference type="EMBL" id="CP082781">
    <property type="protein sequence ID" value="UGS25407.1"/>
    <property type="molecule type" value="Genomic_DNA"/>
</dbReference>
<accession>A0ABY3RP08</accession>
<evidence type="ECO:0000313" key="8">
    <source>
        <dbReference type="EMBL" id="UGS25407.1"/>
    </source>
</evidence>
<reference evidence="8 9" key="1">
    <citation type="submission" date="2023-01" db="EMBL/GenBank/DDBJ databases">
        <title>Characterization of estradiol degrading bacteria Microbacterium sp. MZT7 and reveal degrading genes through genome analysis.</title>
        <authorList>
            <person name="Hao P."/>
            <person name="Gao Y."/>
        </authorList>
    </citation>
    <scope>NUCLEOTIDE SEQUENCE [LARGE SCALE GENOMIC DNA]</scope>
    <source>
        <strain evidence="8 9">MZT7</strain>
    </source>
</reference>
<feature type="domain" description="Acyl-CoA dehydrogenase/oxidase N-terminal" evidence="7">
    <location>
        <begin position="29"/>
        <end position="112"/>
    </location>
</feature>
<evidence type="ECO:0000259" key="6">
    <source>
        <dbReference type="Pfam" id="PF00441"/>
    </source>
</evidence>
<proteinExistence type="inferred from homology"/>
<comment type="similarity">
    <text evidence="2">Belongs to the acyl-CoA dehydrogenase family.</text>
</comment>
<evidence type="ECO:0000313" key="9">
    <source>
        <dbReference type="Proteomes" id="UP001199642"/>
    </source>
</evidence>
<dbReference type="Gene3D" id="2.40.110.10">
    <property type="entry name" value="Butyryl-CoA Dehydrogenase, subunit A, domain 2"/>
    <property type="match status" value="1"/>
</dbReference>
<evidence type="ECO:0000256" key="2">
    <source>
        <dbReference type="ARBA" id="ARBA00009347"/>
    </source>
</evidence>
<dbReference type="Proteomes" id="UP001199642">
    <property type="component" value="Chromosome"/>
</dbReference>
<name>A0ABY3RP08_9MICO</name>
<dbReference type="Pfam" id="PF00441">
    <property type="entry name" value="Acyl-CoA_dh_1"/>
    <property type="match status" value="1"/>
</dbReference>
<comment type="cofactor">
    <cofactor evidence="1">
        <name>FAD</name>
        <dbReference type="ChEBI" id="CHEBI:57692"/>
    </cofactor>
</comment>
<evidence type="ECO:0000256" key="4">
    <source>
        <dbReference type="ARBA" id="ARBA00022827"/>
    </source>
</evidence>
<dbReference type="InterPro" id="IPR009075">
    <property type="entry name" value="AcylCo_DH/oxidase_C"/>
</dbReference>
<dbReference type="InterPro" id="IPR036250">
    <property type="entry name" value="AcylCo_DH-like_C"/>
</dbReference>
<dbReference type="InterPro" id="IPR037069">
    <property type="entry name" value="AcylCoA_DH/ox_N_sf"/>
</dbReference>
<evidence type="ECO:0000259" key="7">
    <source>
        <dbReference type="Pfam" id="PF02771"/>
    </source>
</evidence>
<keyword evidence="5" id="KW-0560">Oxidoreductase</keyword>
<gene>
    <name evidence="8" type="ORF">K8F61_12025</name>
</gene>
<dbReference type="InterPro" id="IPR013786">
    <property type="entry name" value="AcylCoA_DH/ox_N"/>
</dbReference>
<evidence type="ECO:0000256" key="1">
    <source>
        <dbReference type="ARBA" id="ARBA00001974"/>
    </source>
</evidence>
<protein>
    <submittedName>
        <fullName evidence="8">Acyl-CoA/acyl-ACP dehydrogenase</fullName>
    </submittedName>
</protein>
<dbReference type="InterPro" id="IPR009100">
    <property type="entry name" value="AcylCoA_DH/oxidase_NM_dom_sf"/>
</dbReference>
<dbReference type="Pfam" id="PF02771">
    <property type="entry name" value="Acyl-CoA_dh_N"/>
    <property type="match status" value="1"/>
</dbReference>
<dbReference type="PANTHER" id="PTHR48083">
    <property type="entry name" value="MEDIUM-CHAIN SPECIFIC ACYL-COA DEHYDROGENASE, MITOCHONDRIAL-RELATED"/>
    <property type="match status" value="1"/>
</dbReference>
<sequence>MSATATATAPCMDFGLSADEAGLVEIASRLFADQSSDERLVEVERSGASHDERLWAAVAQSGILEAVLPEAAGGAGLGITGLALVLREQGRRLGRIPLATTGVAALAIAALGGPAGALAGILDGTVRVAALLPETRSAIAATRRGSEIVLDGAVELGYLAPSATHHLVFFRSEGKTNVAMVPADRDGVDRDDWVGISGQRHAAVRFSDVRVAEDELIGPTGDAATWIRSRLLVAAAALQAGACQEAVRRTAAYVSEREQFGRPLSTNQGVAMRAADASIDAEAMELTMLDAAFHLDEGRNDARVAQGPLIAAWWAREAGVRVVHATQHLHGGMGADLDNPIHRFFTWVRELDVLWVAAEEIRQELGRVVADGSVS</sequence>
<dbReference type="RefSeq" id="WP_231819278.1">
    <property type="nucleotide sequence ID" value="NZ_CP082781.1"/>
</dbReference>
<dbReference type="PANTHER" id="PTHR48083:SF2">
    <property type="entry name" value="MEDIUM-CHAIN SPECIFIC ACYL-COA DEHYDROGENASE, MITOCHONDRIAL"/>
    <property type="match status" value="1"/>
</dbReference>
<dbReference type="SUPFAM" id="SSF56645">
    <property type="entry name" value="Acyl-CoA dehydrogenase NM domain-like"/>
    <property type="match status" value="1"/>
</dbReference>
<feature type="domain" description="Acyl-CoA dehydrogenase/oxidase C-terminal" evidence="6">
    <location>
        <begin position="230"/>
        <end position="349"/>
    </location>
</feature>
<evidence type="ECO:0000256" key="3">
    <source>
        <dbReference type="ARBA" id="ARBA00022630"/>
    </source>
</evidence>
<dbReference type="InterPro" id="IPR046373">
    <property type="entry name" value="Acyl-CoA_Oxase/DH_mid-dom_sf"/>
</dbReference>
<dbReference type="SUPFAM" id="SSF47203">
    <property type="entry name" value="Acyl-CoA dehydrogenase C-terminal domain-like"/>
    <property type="match status" value="1"/>
</dbReference>
<keyword evidence="3" id="KW-0285">Flavoprotein</keyword>
<dbReference type="InterPro" id="IPR050741">
    <property type="entry name" value="Acyl-CoA_dehydrogenase"/>
</dbReference>
<dbReference type="Gene3D" id="1.20.140.10">
    <property type="entry name" value="Butyryl-CoA Dehydrogenase, subunit A, domain 3"/>
    <property type="match status" value="1"/>
</dbReference>
<keyword evidence="9" id="KW-1185">Reference proteome</keyword>
<organism evidence="8 9">
    <name type="scientific">Microbacterium resistens</name>
    <dbReference type="NCBI Taxonomy" id="156977"/>
    <lineage>
        <taxon>Bacteria</taxon>
        <taxon>Bacillati</taxon>
        <taxon>Actinomycetota</taxon>
        <taxon>Actinomycetes</taxon>
        <taxon>Micrococcales</taxon>
        <taxon>Microbacteriaceae</taxon>
        <taxon>Microbacterium</taxon>
    </lineage>
</organism>
<evidence type="ECO:0000256" key="5">
    <source>
        <dbReference type="ARBA" id="ARBA00023002"/>
    </source>
</evidence>
<keyword evidence="4" id="KW-0274">FAD</keyword>